<sequence>MNDSTILKPRPGARQAAGPAPAASPRPVDQTVVASAPQAASGYSRFKLPETRLGPVCDNASKLLSLAVRLPDAEQVEDVAELRRQCVELVREYQANLKAAGQTSETVETASYCVCALIDEIVLNSNWGESGYWAAHSLLSEFHSQTWSGAYFFDLVAAARRTAHTDVLMLQYLCLSLGFKGKYRVEARGQEDLETLRDCLYHEISSARGTLGTPFEKSWEQKILSGPGVARGLPVWVGAAVAAMVLMIFYMGFSHRLDANAEPVLRAMSALAMPEVQKASGTADPGQANYLRRVLQTEIDKGLVALDTTDDGRVTLSIGNESLFGSGAALLREDIRPLMSKIARALESTTGAIMVVGHTDSQPIATSQYPSNWHLSLARATSVSDELAGSAALKGRLWPEGRGDTEPRFDNSSAENRARNRRVEISLIP</sequence>
<dbReference type="AlphaFoldDB" id="A0A2T1KP28"/>
<evidence type="ECO:0000256" key="1">
    <source>
        <dbReference type="PROSITE-ProRule" id="PRU00473"/>
    </source>
</evidence>
<dbReference type="NCBIfam" id="NF038228">
    <property type="entry name" value="IcmH_DotU_IVB"/>
    <property type="match status" value="1"/>
</dbReference>
<feature type="region of interest" description="Disordered" evidence="2">
    <location>
        <begin position="1"/>
        <end position="30"/>
    </location>
</feature>
<dbReference type="PROSITE" id="PS51123">
    <property type="entry name" value="OMPA_2"/>
    <property type="match status" value="1"/>
</dbReference>
<protein>
    <submittedName>
        <fullName evidence="5">Type VI secretion system protein TssL</fullName>
    </submittedName>
</protein>
<dbReference type="InterPro" id="IPR017732">
    <property type="entry name" value="T4/T6SS_DotU"/>
</dbReference>
<organism evidence="5 6">
    <name type="scientific">Marinobacter fuscus</name>
    <dbReference type="NCBI Taxonomy" id="2109942"/>
    <lineage>
        <taxon>Bacteria</taxon>
        <taxon>Pseudomonadati</taxon>
        <taxon>Pseudomonadota</taxon>
        <taxon>Gammaproteobacteria</taxon>
        <taxon>Pseudomonadales</taxon>
        <taxon>Marinobacteraceae</taxon>
        <taxon>Marinobacter</taxon>
    </lineage>
</organism>
<feature type="domain" description="OmpA-like" evidence="4">
    <location>
        <begin position="311"/>
        <end position="429"/>
    </location>
</feature>
<dbReference type="Gene3D" id="3.30.1330.60">
    <property type="entry name" value="OmpA-like domain"/>
    <property type="match status" value="1"/>
</dbReference>
<accession>A0A2T1KP28</accession>
<dbReference type="PANTHER" id="PTHR38033">
    <property type="entry name" value="MEMBRANE PROTEIN-RELATED"/>
    <property type="match status" value="1"/>
</dbReference>
<dbReference type="PANTHER" id="PTHR38033:SF1">
    <property type="entry name" value="DOTU FAMILY TYPE IV_VI SECRETION SYSTEM PROTEIN"/>
    <property type="match status" value="1"/>
</dbReference>
<evidence type="ECO:0000313" key="5">
    <source>
        <dbReference type="EMBL" id="PSF11864.1"/>
    </source>
</evidence>
<keyword evidence="1 3" id="KW-0472">Membrane</keyword>
<dbReference type="Gene3D" id="1.25.40.590">
    <property type="entry name" value="Type IV / VI secretion system, DotU"/>
    <property type="match status" value="1"/>
</dbReference>
<evidence type="ECO:0000313" key="6">
    <source>
        <dbReference type="Proteomes" id="UP000239866"/>
    </source>
</evidence>
<dbReference type="Proteomes" id="UP000239866">
    <property type="component" value="Unassembled WGS sequence"/>
</dbReference>
<feature type="transmembrane region" description="Helical" evidence="3">
    <location>
        <begin position="233"/>
        <end position="253"/>
    </location>
</feature>
<dbReference type="NCBIfam" id="TIGR03349">
    <property type="entry name" value="IV_VI_DotU"/>
    <property type="match status" value="1"/>
</dbReference>
<dbReference type="InterPro" id="IPR017733">
    <property type="entry name" value="OmpA-like_dom_proteobacteria"/>
</dbReference>
<gene>
    <name evidence="5" type="primary">tssL</name>
    <name evidence="5" type="ORF">C7H09_05750</name>
</gene>
<dbReference type="Pfam" id="PF00691">
    <property type="entry name" value="OmpA"/>
    <property type="match status" value="1"/>
</dbReference>
<dbReference type="GO" id="GO:0016020">
    <property type="term" value="C:membrane"/>
    <property type="evidence" value="ECO:0007669"/>
    <property type="project" value="UniProtKB-UniRule"/>
</dbReference>
<evidence type="ECO:0000256" key="2">
    <source>
        <dbReference type="SAM" id="MobiDB-lite"/>
    </source>
</evidence>
<dbReference type="RefSeq" id="WP_106761650.1">
    <property type="nucleotide sequence ID" value="NZ_PXNP01000020.1"/>
</dbReference>
<dbReference type="Pfam" id="PF09850">
    <property type="entry name" value="DotU"/>
    <property type="match status" value="1"/>
</dbReference>
<evidence type="ECO:0000259" key="4">
    <source>
        <dbReference type="PROSITE" id="PS51123"/>
    </source>
</evidence>
<feature type="compositionally biased region" description="Low complexity" evidence="2">
    <location>
        <begin position="9"/>
        <end position="27"/>
    </location>
</feature>
<keyword evidence="6" id="KW-1185">Reference proteome</keyword>
<dbReference type="SUPFAM" id="SSF103088">
    <property type="entry name" value="OmpA-like"/>
    <property type="match status" value="1"/>
</dbReference>
<dbReference type="OrthoDB" id="345640at2"/>
<dbReference type="InterPro" id="IPR038522">
    <property type="entry name" value="T4/T6SS_DotU_sf"/>
</dbReference>
<reference evidence="5 6" key="1">
    <citation type="submission" date="2018-03" db="EMBL/GenBank/DDBJ databases">
        <title>Marinobacter brunus sp. nov., a marine bacterium of Gamma-proteobacteria isolated from the surface seawater of the South China Sea.</title>
        <authorList>
            <person name="Cheng H."/>
            <person name="Wu Y.-H."/>
            <person name="Xamxidin M."/>
            <person name="Xu X.-W."/>
        </authorList>
    </citation>
    <scope>NUCLEOTIDE SEQUENCE [LARGE SCALE GENOMIC DNA]</scope>
    <source>
        <strain evidence="5 6">NH169-3</strain>
    </source>
</reference>
<dbReference type="CDD" id="cd07185">
    <property type="entry name" value="OmpA_C-like"/>
    <property type="match status" value="1"/>
</dbReference>
<evidence type="ECO:0000256" key="3">
    <source>
        <dbReference type="SAM" id="Phobius"/>
    </source>
</evidence>
<keyword evidence="3" id="KW-0812">Transmembrane</keyword>
<dbReference type="InterPro" id="IPR006665">
    <property type="entry name" value="OmpA-like"/>
</dbReference>
<comment type="caution">
    <text evidence="5">The sequence shown here is derived from an EMBL/GenBank/DDBJ whole genome shotgun (WGS) entry which is preliminary data.</text>
</comment>
<dbReference type="InterPro" id="IPR036737">
    <property type="entry name" value="OmpA-like_sf"/>
</dbReference>
<name>A0A2T1KP28_9GAMM</name>
<keyword evidence="3" id="KW-1133">Transmembrane helix</keyword>
<dbReference type="NCBIfam" id="TIGR03350">
    <property type="entry name" value="type_VI_ompA"/>
    <property type="match status" value="1"/>
</dbReference>
<dbReference type="EMBL" id="PXNP01000020">
    <property type="protein sequence ID" value="PSF11864.1"/>
    <property type="molecule type" value="Genomic_DNA"/>
</dbReference>
<proteinExistence type="predicted"/>